<dbReference type="Proteomes" id="UP001474421">
    <property type="component" value="Unassembled WGS sequence"/>
</dbReference>
<evidence type="ECO:0000313" key="2">
    <source>
        <dbReference type="EMBL" id="KAK9399023.1"/>
    </source>
</evidence>
<proteinExistence type="predicted"/>
<accession>A0AAW1BAR7</accession>
<keyword evidence="3" id="KW-1185">Reference proteome</keyword>
<evidence type="ECO:0000256" key="1">
    <source>
        <dbReference type="SAM" id="MobiDB-lite"/>
    </source>
</evidence>
<name>A0AAW1BAR7_CROAD</name>
<evidence type="ECO:0000313" key="3">
    <source>
        <dbReference type="Proteomes" id="UP001474421"/>
    </source>
</evidence>
<comment type="caution">
    <text evidence="2">The sequence shown here is derived from an EMBL/GenBank/DDBJ whole genome shotgun (WGS) entry which is preliminary data.</text>
</comment>
<feature type="region of interest" description="Disordered" evidence="1">
    <location>
        <begin position="44"/>
        <end position="75"/>
    </location>
</feature>
<dbReference type="EMBL" id="JAOTOJ010000007">
    <property type="protein sequence ID" value="KAK9399023.1"/>
    <property type="molecule type" value="Genomic_DNA"/>
</dbReference>
<protein>
    <submittedName>
        <fullName evidence="2">LIM domain-binding protein 2</fullName>
    </submittedName>
</protein>
<reference evidence="2 3" key="1">
    <citation type="journal article" date="2024" name="Proc. Natl. Acad. Sci. U.S.A.">
        <title>The genetic regulatory architecture and epigenomic basis for age-related changes in rattlesnake venom.</title>
        <authorList>
            <person name="Hogan M.P."/>
            <person name="Holding M.L."/>
            <person name="Nystrom G.S."/>
            <person name="Colston T.J."/>
            <person name="Bartlett D.A."/>
            <person name="Mason A.J."/>
            <person name="Ellsworth S.A."/>
            <person name="Rautsaw R.M."/>
            <person name="Lawrence K.C."/>
            <person name="Strickland J.L."/>
            <person name="He B."/>
            <person name="Fraser P."/>
            <person name="Margres M.J."/>
            <person name="Gilbert D.M."/>
            <person name="Gibbs H.L."/>
            <person name="Parkinson C.L."/>
            <person name="Rokyta D.R."/>
        </authorList>
    </citation>
    <scope>NUCLEOTIDE SEQUENCE [LARGE SCALE GENOMIC DNA]</scope>
    <source>
        <strain evidence="2">DRR0105</strain>
    </source>
</reference>
<organism evidence="2 3">
    <name type="scientific">Crotalus adamanteus</name>
    <name type="common">Eastern diamondback rattlesnake</name>
    <dbReference type="NCBI Taxonomy" id="8729"/>
    <lineage>
        <taxon>Eukaryota</taxon>
        <taxon>Metazoa</taxon>
        <taxon>Chordata</taxon>
        <taxon>Craniata</taxon>
        <taxon>Vertebrata</taxon>
        <taxon>Euteleostomi</taxon>
        <taxon>Lepidosauria</taxon>
        <taxon>Squamata</taxon>
        <taxon>Bifurcata</taxon>
        <taxon>Unidentata</taxon>
        <taxon>Episquamata</taxon>
        <taxon>Toxicofera</taxon>
        <taxon>Serpentes</taxon>
        <taxon>Colubroidea</taxon>
        <taxon>Viperidae</taxon>
        <taxon>Crotalinae</taxon>
        <taxon>Crotalus</taxon>
    </lineage>
</organism>
<dbReference type="AlphaFoldDB" id="A0AAW1BAR7"/>
<gene>
    <name evidence="2" type="ORF">NXF25_013992</name>
</gene>
<sequence>MSTTSHDPFYSSPFGPFYRRHTSYMVQPEYRIYEMNKRLQVRSEVSAHSPASHCASDRLPSSLFARPGSRQLHAA</sequence>